<organism evidence="1 2">
    <name type="scientific">Ixodes persulcatus</name>
    <name type="common">Taiga tick</name>
    <dbReference type="NCBI Taxonomy" id="34615"/>
    <lineage>
        <taxon>Eukaryota</taxon>
        <taxon>Metazoa</taxon>
        <taxon>Ecdysozoa</taxon>
        <taxon>Arthropoda</taxon>
        <taxon>Chelicerata</taxon>
        <taxon>Arachnida</taxon>
        <taxon>Acari</taxon>
        <taxon>Parasitiformes</taxon>
        <taxon>Ixodida</taxon>
        <taxon>Ixodoidea</taxon>
        <taxon>Ixodidae</taxon>
        <taxon>Ixodinae</taxon>
        <taxon>Ixodes</taxon>
    </lineage>
</organism>
<feature type="non-terminal residue" evidence="1">
    <location>
        <position position="1"/>
    </location>
</feature>
<keyword evidence="2" id="KW-1185">Reference proteome</keyword>
<proteinExistence type="predicted"/>
<protein>
    <submittedName>
        <fullName evidence="1">Uncharacterized protein</fullName>
    </submittedName>
</protein>
<dbReference type="EMBL" id="JABSTQ010010678">
    <property type="protein sequence ID" value="KAG0418982.1"/>
    <property type="molecule type" value="Genomic_DNA"/>
</dbReference>
<comment type="caution">
    <text evidence="1">The sequence shown here is derived from an EMBL/GenBank/DDBJ whole genome shotgun (WGS) entry which is preliminary data.</text>
</comment>
<evidence type="ECO:0000313" key="2">
    <source>
        <dbReference type="Proteomes" id="UP000805193"/>
    </source>
</evidence>
<accession>A0AC60PFM5</accession>
<name>A0AC60PFM5_IXOPE</name>
<sequence length="370" mass="42716">THSRSPCPGLRIAFPTPALRRLAVPGYQCPSLAAEPPRECRGPDQMARARRFHRSCFRPRWWTTPGFAMGQARQPGSDVPAQLQPRVARTVSRQLVSPPPTACHRVVELTSVDAYNVVKMSRLSGDKWREIKALTSPAFKSSMMRRAFPIIDECADEFLKIMEKTERERGAVEISLPFCRLSMDILFRFLGNINYDNLSNLQYLNQVISESLRLVNRRCQKNSEFNGLRIPKGTHIEVPVRLMHHDPRYWVHPEKFDPDRLVNRRCQKNSEFNGLRIPKGTHIEVPVRLMHHDPRYWVHPEKFDPDSFSPLFWGKAAAAYSREPEPPHRISETDHPLPRKDRRFEGRSTCVVSVDRLPPSSPVNCMLLQF</sequence>
<dbReference type="Proteomes" id="UP000805193">
    <property type="component" value="Unassembled WGS sequence"/>
</dbReference>
<evidence type="ECO:0000313" key="1">
    <source>
        <dbReference type="EMBL" id="KAG0418982.1"/>
    </source>
</evidence>
<reference evidence="1 2" key="1">
    <citation type="journal article" date="2020" name="Cell">
        <title>Large-Scale Comparative Analyses of Tick Genomes Elucidate Their Genetic Diversity and Vector Capacities.</title>
        <authorList>
            <consortium name="Tick Genome and Microbiome Consortium (TIGMIC)"/>
            <person name="Jia N."/>
            <person name="Wang J."/>
            <person name="Shi W."/>
            <person name="Du L."/>
            <person name="Sun Y."/>
            <person name="Zhan W."/>
            <person name="Jiang J.F."/>
            <person name="Wang Q."/>
            <person name="Zhang B."/>
            <person name="Ji P."/>
            <person name="Bell-Sakyi L."/>
            <person name="Cui X.M."/>
            <person name="Yuan T.T."/>
            <person name="Jiang B.G."/>
            <person name="Yang W.F."/>
            <person name="Lam T.T."/>
            <person name="Chang Q.C."/>
            <person name="Ding S.J."/>
            <person name="Wang X.J."/>
            <person name="Zhu J.G."/>
            <person name="Ruan X.D."/>
            <person name="Zhao L."/>
            <person name="Wei J.T."/>
            <person name="Ye R.Z."/>
            <person name="Que T.C."/>
            <person name="Du C.H."/>
            <person name="Zhou Y.H."/>
            <person name="Cheng J.X."/>
            <person name="Dai P.F."/>
            <person name="Guo W.B."/>
            <person name="Han X.H."/>
            <person name="Huang E.J."/>
            <person name="Li L.F."/>
            <person name="Wei W."/>
            <person name="Gao Y.C."/>
            <person name="Liu J.Z."/>
            <person name="Shao H.Z."/>
            <person name="Wang X."/>
            <person name="Wang C.C."/>
            <person name="Yang T.C."/>
            <person name="Huo Q.B."/>
            <person name="Li W."/>
            <person name="Chen H.Y."/>
            <person name="Chen S.E."/>
            <person name="Zhou L.G."/>
            <person name="Ni X.B."/>
            <person name="Tian J.H."/>
            <person name="Sheng Y."/>
            <person name="Liu T."/>
            <person name="Pan Y.S."/>
            <person name="Xia L.Y."/>
            <person name="Li J."/>
            <person name="Zhao F."/>
            <person name="Cao W.C."/>
        </authorList>
    </citation>
    <scope>NUCLEOTIDE SEQUENCE [LARGE SCALE GENOMIC DNA]</scope>
    <source>
        <strain evidence="1">Iper-2018</strain>
    </source>
</reference>
<gene>
    <name evidence="1" type="ORF">HPB47_004447</name>
</gene>